<organism evidence="4 5">
    <name type="scientific">Nematostella vectensis</name>
    <name type="common">Starlet sea anemone</name>
    <dbReference type="NCBI Taxonomy" id="45351"/>
    <lineage>
        <taxon>Eukaryota</taxon>
        <taxon>Metazoa</taxon>
        <taxon>Cnidaria</taxon>
        <taxon>Anthozoa</taxon>
        <taxon>Hexacorallia</taxon>
        <taxon>Actiniaria</taxon>
        <taxon>Edwardsiidae</taxon>
        <taxon>Nematostella</taxon>
    </lineage>
</organism>
<sequence length="440" mass="49729">MSSISTANCLRLHDVSLKYGLYEMKNKIDRFLEWNFKNLAKEADFLKLSAGQLADIVQSENLRVRKEEVVYEAVMKWFKHDPGHRRENAEKVFQEVRFCQIPKRYLLKQVVPELVEGEKMCKDLVDGAISHQDDPKKTPGNPRKPLEAIYVISRKDNMAERYDPVQCACVPCYPLVPLEDDEEVEYRCAVVIGSDIYAVFASRVERFDPIGICWQEVGSGLDVRDAGICASKDTIYVVGGRLQGNGLQKYTIKQSTWSVGPEMNESRRLPGKELDSEDSFGYDTKVLPCIIPIPRVTFLNNKVYVFGGYGSKGPLASAECYNVKQDKWSSIRGMRIPRFQLAATVHGGLIYVLGGRDNDADLSSVEVYDPKAKTWSKEELNMLEARNDFGVVEQNGRIYCFGGRGVATVECFDVEKKEWKTIGNTGHNNFAIDCVLFPPI</sequence>
<dbReference type="GO" id="GO:0031463">
    <property type="term" value="C:Cul3-RING ubiquitin ligase complex"/>
    <property type="evidence" value="ECO:0000318"/>
    <property type="project" value="GO_Central"/>
</dbReference>
<name>A7SQW9_NEMVE</name>
<dbReference type="HOGENOM" id="CLU_623041_0_0_1"/>
<dbReference type="GO" id="GO:0043161">
    <property type="term" value="P:proteasome-mediated ubiquitin-dependent protein catabolic process"/>
    <property type="evidence" value="ECO:0000318"/>
    <property type="project" value="GO_Central"/>
</dbReference>
<keyword evidence="1" id="KW-0880">Kelch repeat</keyword>
<reference evidence="4 5" key="1">
    <citation type="journal article" date="2007" name="Science">
        <title>Sea anemone genome reveals ancestral eumetazoan gene repertoire and genomic organization.</title>
        <authorList>
            <person name="Putnam N.H."/>
            <person name="Srivastava M."/>
            <person name="Hellsten U."/>
            <person name="Dirks B."/>
            <person name="Chapman J."/>
            <person name="Salamov A."/>
            <person name="Terry A."/>
            <person name="Shapiro H."/>
            <person name="Lindquist E."/>
            <person name="Kapitonov V.V."/>
            <person name="Jurka J."/>
            <person name="Genikhovich G."/>
            <person name="Grigoriev I.V."/>
            <person name="Lucas S.M."/>
            <person name="Steele R.E."/>
            <person name="Finnerty J.R."/>
            <person name="Technau U."/>
            <person name="Martindale M.Q."/>
            <person name="Rokhsar D.S."/>
        </authorList>
    </citation>
    <scope>NUCLEOTIDE SEQUENCE [LARGE SCALE GENOMIC DNA]</scope>
    <source>
        <strain evidence="5">CH2 X CH6</strain>
    </source>
</reference>
<dbReference type="eggNOG" id="KOG4441">
    <property type="taxonomic scope" value="Eukaryota"/>
</dbReference>
<dbReference type="Gene3D" id="2.120.10.80">
    <property type="entry name" value="Kelch-type beta propeller"/>
    <property type="match status" value="1"/>
</dbReference>
<dbReference type="Proteomes" id="UP000001593">
    <property type="component" value="Unassembled WGS sequence"/>
</dbReference>
<dbReference type="GO" id="GO:1990756">
    <property type="term" value="F:ubiquitin-like ligase-substrate adaptor activity"/>
    <property type="evidence" value="ECO:0000318"/>
    <property type="project" value="GO_Central"/>
</dbReference>
<dbReference type="EMBL" id="DS469751">
    <property type="protein sequence ID" value="EDO33930.1"/>
    <property type="molecule type" value="Genomic_DNA"/>
</dbReference>
<evidence type="ECO:0000313" key="4">
    <source>
        <dbReference type="EMBL" id="EDO33930.1"/>
    </source>
</evidence>
<dbReference type="GO" id="GO:0005737">
    <property type="term" value="C:cytoplasm"/>
    <property type="evidence" value="ECO:0000318"/>
    <property type="project" value="GO_Central"/>
</dbReference>
<dbReference type="PANTHER" id="PTHR45632">
    <property type="entry name" value="LD33804P"/>
    <property type="match status" value="1"/>
</dbReference>
<protein>
    <recommendedName>
        <fullName evidence="3">BACK domain-containing protein</fullName>
    </recommendedName>
</protein>
<evidence type="ECO:0000256" key="1">
    <source>
        <dbReference type="ARBA" id="ARBA00022441"/>
    </source>
</evidence>
<dbReference type="FunFam" id="1.25.40.420:FF:000001">
    <property type="entry name" value="Kelch-like family member 12"/>
    <property type="match status" value="1"/>
</dbReference>
<proteinExistence type="predicted"/>
<dbReference type="PANTHER" id="PTHR45632:SF3">
    <property type="entry name" value="KELCH-LIKE PROTEIN 32"/>
    <property type="match status" value="1"/>
</dbReference>
<dbReference type="Pfam" id="PF07707">
    <property type="entry name" value="BACK"/>
    <property type="match status" value="1"/>
</dbReference>
<dbReference type="InterPro" id="IPR011705">
    <property type="entry name" value="BACK"/>
</dbReference>
<dbReference type="AlphaFoldDB" id="A7SQW9"/>
<dbReference type="InterPro" id="IPR015915">
    <property type="entry name" value="Kelch-typ_b-propeller"/>
</dbReference>
<dbReference type="Pfam" id="PF24681">
    <property type="entry name" value="Kelch_KLHDC2_KLHL20_DRC7"/>
    <property type="match status" value="1"/>
</dbReference>
<dbReference type="Gene3D" id="1.25.40.420">
    <property type="match status" value="1"/>
</dbReference>
<dbReference type="SUPFAM" id="SSF117281">
    <property type="entry name" value="Kelch motif"/>
    <property type="match status" value="1"/>
</dbReference>
<evidence type="ECO:0000259" key="3">
    <source>
        <dbReference type="SMART" id="SM00875"/>
    </source>
</evidence>
<accession>A7SQW9</accession>
<gene>
    <name evidence="4" type="ORF">NEMVEDRAFT_v1g246842</name>
</gene>
<dbReference type="SMART" id="SM00875">
    <property type="entry name" value="BACK"/>
    <property type="match status" value="1"/>
</dbReference>
<dbReference type="InterPro" id="IPR006652">
    <property type="entry name" value="Kelch_1"/>
</dbReference>
<dbReference type="PhylomeDB" id="A7SQW9"/>
<evidence type="ECO:0000313" key="5">
    <source>
        <dbReference type="Proteomes" id="UP000001593"/>
    </source>
</evidence>
<feature type="domain" description="BACK" evidence="3">
    <location>
        <begin position="9"/>
        <end position="111"/>
    </location>
</feature>
<dbReference type="InParanoid" id="A7SQW9"/>
<keyword evidence="2" id="KW-0677">Repeat</keyword>
<keyword evidence="5" id="KW-1185">Reference proteome</keyword>
<dbReference type="SMART" id="SM00612">
    <property type="entry name" value="Kelch"/>
    <property type="match status" value="3"/>
</dbReference>
<dbReference type="OMA" id="FEGHSIC"/>
<evidence type="ECO:0000256" key="2">
    <source>
        <dbReference type="ARBA" id="ARBA00022737"/>
    </source>
</evidence>